<feature type="compositionally biased region" description="Basic residues" evidence="4">
    <location>
        <begin position="104"/>
        <end position="115"/>
    </location>
</feature>
<sequence>MKQIAAKISIVDDIAYQTNLLALNAAIEAARAGEHGKGFAVVAAEVRKLAERSQEAAKEIGDWPPPASPPPSAPAGCSTRSCRPSRRPASWCRRSPRPAPSRASRSRRSAARWAS</sequence>
<evidence type="ECO:0000256" key="4">
    <source>
        <dbReference type="SAM" id="MobiDB-lite"/>
    </source>
</evidence>
<accession>A0A5C6U3J0</accession>
<dbReference type="Gene3D" id="1.10.287.950">
    <property type="entry name" value="Methyl-accepting chemotaxis protein"/>
    <property type="match status" value="1"/>
</dbReference>
<dbReference type="GO" id="GO:0006935">
    <property type="term" value="P:chemotaxis"/>
    <property type="evidence" value="ECO:0007669"/>
    <property type="project" value="UniProtKB-KW"/>
</dbReference>
<dbReference type="PROSITE" id="PS50111">
    <property type="entry name" value="CHEMOTAXIS_TRANSDUC_2"/>
    <property type="match status" value="1"/>
</dbReference>
<organism evidence="6 7">
    <name type="scientific">Piscinibacter aquaticus</name>
    <dbReference type="NCBI Taxonomy" id="392597"/>
    <lineage>
        <taxon>Bacteria</taxon>
        <taxon>Pseudomonadati</taxon>
        <taxon>Pseudomonadota</taxon>
        <taxon>Betaproteobacteria</taxon>
        <taxon>Burkholderiales</taxon>
        <taxon>Sphaerotilaceae</taxon>
        <taxon>Piscinibacter</taxon>
    </lineage>
</organism>
<gene>
    <name evidence="6" type="ORF">FSC37_15590</name>
</gene>
<evidence type="ECO:0000256" key="1">
    <source>
        <dbReference type="ARBA" id="ARBA00022500"/>
    </source>
</evidence>
<dbReference type="EMBL" id="VOPW01000001">
    <property type="protein sequence ID" value="TXC67553.1"/>
    <property type="molecule type" value="Genomic_DNA"/>
</dbReference>
<evidence type="ECO:0000313" key="6">
    <source>
        <dbReference type="EMBL" id="TXC67553.1"/>
    </source>
</evidence>
<dbReference type="GO" id="GO:0007165">
    <property type="term" value="P:signal transduction"/>
    <property type="evidence" value="ECO:0007669"/>
    <property type="project" value="UniProtKB-KW"/>
</dbReference>
<feature type="domain" description="Methyl-accepting transducer" evidence="5">
    <location>
        <begin position="1"/>
        <end position="62"/>
    </location>
</feature>
<dbReference type="PANTHER" id="PTHR43531">
    <property type="entry name" value="PROTEIN ICFG"/>
    <property type="match status" value="1"/>
</dbReference>
<feature type="compositionally biased region" description="Pro residues" evidence="4">
    <location>
        <begin position="63"/>
        <end position="73"/>
    </location>
</feature>
<dbReference type="InterPro" id="IPR004090">
    <property type="entry name" value="Chemotax_Me-accpt_rcpt"/>
</dbReference>
<dbReference type="Proteomes" id="UP000321832">
    <property type="component" value="Unassembled WGS sequence"/>
</dbReference>
<dbReference type="PANTHER" id="PTHR43531:SF11">
    <property type="entry name" value="METHYL-ACCEPTING CHEMOTAXIS PROTEIN 3"/>
    <property type="match status" value="1"/>
</dbReference>
<evidence type="ECO:0000313" key="7">
    <source>
        <dbReference type="Proteomes" id="UP000321832"/>
    </source>
</evidence>
<keyword evidence="3" id="KW-0807">Transducer</keyword>
<reference evidence="6 7" key="1">
    <citation type="submission" date="2019-08" db="EMBL/GenBank/DDBJ databases">
        <authorList>
            <person name="Khan S.A."/>
            <person name="Jeon C.O."/>
            <person name="Jeong S.E."/>
        </authorList>
    </citation>
    <scope>NUCLEOTIDE SEQUENCE [LARGE SCALE GENOMIC DNA]</scope>
    <source>
        <strain evidence="7">IMCC1728</strain>
    </source>
</reference>
<feature type="region of interest" description="Disordered" evidence="4">
    <location>
        <begin position="53"/>
        <end position="115"/>
    </location>
</feature>
<name>A0A5C6U3J0_9BURK</name>
<dbReference type="InterPro" id="IPR004089">
    <property type="entry name" value="MCPsignal_dom"/>
</dbReference>
<protein>
    <recommendedName>
        <fullName evidence="5">Methyl-accepting transducer domain-containing protein</fullName>
    </recommendedName>
</protein>
<dbReference type="GO" id="GO:0004888">
    <property type="term" value="F:transmembrane signaling receptor activity"/>
    <property type="evidence" value="ECO:0007669"/>
    <property type="project" value="InterPro"/>
</dbReference>
<evidence type="ECO:0000256" key="3">
    <source>
        <dbReference type="PROSITE-ProRule" id="PRU00284"/>
    </source>
</evidence>
<proteinExistence type="inferred from homology"/>
<evidence type="ECO:0000259" key="5">
    <source>
        <dbReference type="PROSITE" id="PS50111"/>
    </source>
</evidence>
<evidence type="ECO:0000256" key="2">
    <source>
        <dbReference type="ARBA" id="ARBA00029447"/>
    </source>
</evidence>
<dbReference type="AlphaFoldDB" id="A0A5C6U3J0"/>
<dbReference type="InterPro" id="IPR051310">
    <property type="entry name" value="MCP_chemotaxis"/>
</dbReference>
<dbReference type="Pfam" id="PF00015">
    <property type="entry name" value="MCPsignal"/>
    <property type="match status" value="1"/>
</dbReference>
<comment type="caution">
    <text evidence="6">The sequence shown here is derived from an EMBL/GenBank/DDBJ whole genome shotgun (WGS) entry which is preliminary data.</text>
</comment>
<dbReference type="GO" id="GO:0005886">
    <property type="term" value="C:plasma membrane"/>
    <property type="evidence" value="ECO:0007669"/>
    <property type="project" value="TreeGrafter"/>
</dbReference>
<comment type="similarity">
    <text evidence="2">Belongs to the methyl-accepting chemotaxis (MCP) protein family.</text>
</comment>
<dbReference type="SUPFAM" id="SSF58104">
    <property type="entry name" value="Methyl-accepting chemotaxis protein (MCP) signaling domain"/>
    <property type="match status" value="1"/>
</dbReference>
<keyword evidence="7" id="KW-1185">Reference proteome</keyword>
<keyword evidence="1" id="KW-0145">Chemotaxis</keyword>
<dbReference type="PRINTS" id="PR00260">
    <property type="entry name" value="CHEMTRNSDUCR"/>
</dbReference>